<dbReference type="Gene3D" id="3.30.720.110">
    <property type="match status" value="1"/>
</dbReference>
<organism evidence="2 3">
    <name type="scientific">Algoriphagus aquimarinus</name>
    <dbReference type="NCBI Taxonomy" id="237018"/>
    <lineage>
        <taxon>Bacteria</taxon>
        <taxon>Pseudomonadati</taxon>
        <taxon>Bacteroidota</taxon>
        <taxon>Cytophagia</taxon>
        <taxon>Cytophagales</taxon>
        <taxon>Cyclobacteriaceae</taxon>
        <taxon>Algoriphagus</taxon>
    </lineage>
</organism>
<evidence type="ECO:0000313" key="2">
    <source>
        <dbReference type="EMBL" id="SFA77404.1"/>
    </source>
</evidence>
<gene>
    <name evidence="2" type="ORF">SAMN04489723_101266</name>
</gene>
<dbReference type="STRING" id="237018.SAMN04489723_101266"/>
<keyword evidence="3" id="KW-1185">Reference proteome</keyword>
<evidence type="ECO:0000313" key="3">
    <source>
        <dbReference type="Proteomes" id="UP000198790"/>
    </source>
</evidence>
<sequence length="127" mass="14263">MNNDLQVPENYQAVMPYLILKDAASFINFAEQVFDAKVALKEMRDEDRIMHAEIRIGDSTVMVAESTADYEPQHAGLFVYVKDADKAFEHALELGSEMVTEVSDKPYGRSGGIKDPFGNTWWITSAI</sequence>
<feature type="domain" description="VOC" evidence="1">
    <location>
        <begin position="10"/>
        <end position="126"/>
    </location>
</feature>
<name>A0A1I0VLV6_9BACT</name>
<dbReference type="AlphaFoldDB" id="A0A1I0VLV6"/>
<dbReference type="OrthoDB" id="9795306at2"/>
<accession>A0A1I0VLV6</accession>
<dbReference type="EMBL" id="FOKK01000001">
    <property type="protein sequence ID" value="SFA77404.1"/>
    <property type="molecule type" value="Genomic_DNA"/>
</dbReference>
<dbReference type="PANTHER" id="PTHR34109">
    <property type="entry name" value="BNAUNNG04460D PROTEIN-RELATED"/>
    <property type="match status" value="1"/>
</dbReference>
<dbReference type="InterPro" id="IPR029068">
    <property type="entry name" value="Glyas_Bleomycin-R_OHBP_Dase"/>
</dbReference>
<dbReference type="PANTHER" id="PTHR34109:SF1">
    <property type="entry name" value="VOC DOMAIN-CONTAINING PROTEIN"/>
    <property type="match status" value="1"/>
</dbReference>
<dbReference type="Pfam" id="PF00903">
    <property type="entry name" value="Glyoxalase"/>
    <property type="match status" value="1"/>
</dbReference>
<dbReference type="RefSeq" id="WP_092894366.1">
    <property type="nucleotide sequence ID" value="NZ_CAXBKE010000019.1"/>
</dbReference>
<dbReference type="SUPFAM" id="SSF54593">
    <property type="entry name" value="Glyoxalase/Bleomycin resistance protein/Dihydroxybiphenyl dioxygenase"/>
    <property type="match status" value="1"/>
</dbReference>
<dbReference type="CDD" id="cd07246">
    <property type="entry name" value="VOC_like"/>
    <property type="match status" value="1"/>
</dbReference>
<evidence type="ECO:0000259" key="1">
    <source>
        <dbReference type="PROSITE" id="PS51819"/>
    </source>
</evidence>
<dbReference type="InterPro" id="IPR037523">
    <property type="entry name" value="VOC_core"/>
</dbReference>
<proteinExistence type="predicted"/>
<dbReference type="Proteomes" id="UP000198790">
    <property type="component" value="Unassembled WGS sequence"/>
</dbReference>
<protein>
    <submittedName>
        <fullName evidence="2">Uncharacterized conserved protein PhnB, glyoxalase superfamily</fullName>
    </submittedName>
</protein>
<dbReference type="Gene3D" id="3.30.720.120">
    <property type="match status" value="1"/>
</dbReference>
<dbReference type="InterPro" id="IPR004360">
    <property type="entry name" value="Glyas_Fos-R_dOase_dom"/>
</dbReference>
<reference evidence="2 3" key="1">
    <citation type="submission" date="2016-10" db="EMBL/GenBank/DDBJ databases">
        <authorList>
            <person name="de Groot N.N."/>
        </authorList>
    </citation>
    <scope>NUCLEOTIDE SEQUENCE [LARGE SCALE GENOMIC DNA]</scope>
    <source>
        <strain evidence="2 3">DSM 23399</strain>
    </source>
</reference>
<dbReference type="PROSITE" id="PS51819">
    <property type="entry name" value="VOC"/>
    <property type="match status" value="1"/>
</dbReference>